<evidence type="ECO:0000256" key="4">
    <source>
        <dbReference type="ARBA" id="ARBA00022833"/>
    </source>
</evidence>
<keyword evidence="7" id="KW-0539">Nucleus</keyword>
<keyword evidence="5" id="KW-0805">Transcription regulation</keyword>
<evidence type="ECO:0000256" key="1">
    <source>
        <dbReference type="ARBA" id="ARBA00004123"/>
    </source>
</evidence>
<evidence type="ECO:0000256" key="7">
    <source>
        <dbReference type="ARBA" id="ARBA00023242"/>
    </source>
</evidence>
<feature type="domain" description="C2H2-type" evidence="10">
    <location>
        <begin position="60"/>
        <end position="90"/>
    </location>
</feature>
<keyword evidence="4" id="KW-0862">Zinc</keyword>
<feature type="compositionally biased region" description="Acidic residues" evidence="9">
    <location>
        <begin position="20"/>
        <end position="29"/>
    </location>
</feature>
<dbReference type="SUPFAM" id="SSF57667">
    <property type="entry name" value="beta-beta-alpha zinc fingers"/>
    <property type="match status" value="3"/>
</dbReference>
<feature type="compositionally biased region" description="Basic and acidic residues" evidence="9">
    <location>
        <begin position="1"/>
        <end position="19"/>
    </location>
</feature>
<evidence type="ECO:0000256" key="9">
    <source>
        <dbReference type="SAM" id="MobiDB-lite"/>
    </source>
</evidence>
<dbReference type="AlphaFoldDB" id="A0A7R8YZ32"/>
<dbReference type="InterPro" id="IPR036236">
    <property type="entry name" value="Znf_C2H2_sf"/>
</dbReference>
<evidence type="ECO:0000313" key="11">
    <source>
        <dbReference type="EMBL" id="CAD7090784.1"/>
    </source>
</evidence>
<dbReference type="PANTHER" id="PTHR46179">
    <property type="entry name" value="ZINC FINGER PROTEIN"/>
    <property type="match status" value="1"/>
</dbReference>
<evidence type="ECO:0000256" key="5">
    <source>
        <dbReference type="ARBA" id="ARBA00023015"/>
    </source>
</evidence>
<evidence type="ECO:0000259" key="10">
    <source>
        <dbReference type="PROSITE" id="PS50157"/>
    </source>
</evidence>
<dbReference type="GO" id="GO:0006357">
    <property type="term" value="P:regulation of transcription by RNA polymerase II"/>
    <property type="evidence" value="ECO:0007669"/>
    <property type="project" value="TreeGrafter"/>
</dbReference>
<feature type="domain" description="C2H2-type" evidence="10">
    <location>
        <begin position="158"/>
        <end position="185"/>
    </location>
</feature>
<comment type="subcellular location">
    <subcellularLocation>
        <location evidence="1">Nucleus</location>
    </subcellularLocation>
</comment>
<evidence type="ECO:0000313" key="12">
    <source>
        <dbReference type="Proteomes" id="UP000594454"/>
    </source>
</evidence>
<feature type="domain" description="C2H2-type" evidence="10">
    <location>
        <begin position="91"/>
        <end position="121"/>
    </location>
</feature>
<dbReference type="InterPro" id="IPR013087">
    <property type="entry name" value="Znf_C2H2_type"/>
</dbReference>
<keyword evidence="12" id="KW-1185">Reference proteome</keyword>
<dbReference type="EMBL" id="LR899013">
    <property type="protein sequence ID" value="CAD7090784.1"/>
    <property type="molecule type" value="Genomic_DNA"/>
</dbReference>
<dbReference type="Proteomes" id="UP000594454">
    <property type="component" value="Chromosome 5"/>
</dbReference>
<dbReference type="Gene3D" id="3.30.160.60">
    <property type="entry name" value="Classic Zinc Finger"/>
    <property type="match status" value="3"/>
</dbReference>
<accession>A0A7R8YZ32</accession>
<reference evidence="11 12" key="1">
    <citation type="submission" date="2020-11" db="EMBL/GenBank/DDBJ databases">
        <authorList>
            <person name="Wallbank WR R."/>
            <person name="Pardo Diaz C."/>
            <person name="Kozak K."/>
            <person name="Martin S."/>
            <person name="Jiggins C."/>
            <person name="Moest M."/>
            <person name="Warren A I."/>
            <person name="Generalovic N T."/>
            <person name="Byers J.R.P. K."/>
            <person name="Montejo-Kovacevich G."/>
            <person name="Yen C E."/>
        </authorList>
    </citation>
    <scope>NUCLEOTIDE SEQUENCE [LARGE SCALE GENOMIC DNA]</scope>
</reference>
<proteinExistence type="predicted"/>
<keyword evidence="3 8" id="KW-0863">Zinc-finger</keyword>
<dbReference type="InParanoid" id="A0A7R8YZ32"/>
<evidence type="ECO:0000256" key="2">
    <source>
        <dbReference type="ARBA" id="ARBA00022723"/>
    </source>
</evidence>
<dbReference type="PROSITE" id="PS00028">
    <property type="entry name" value="ZINC_FINGER_C2H2_1"/>
    <property type="match status" value="3"/>
</dbReference>
<dbReference type="PROSITE" id="PS50157">
    <property type="entry name" value="ZINC_FINGER_C2H2_2"/>
    <property type="match status" value="4"/>
</dbReference>
<keyword evidence="6" id="KW-0804">Transcription</keyword>
<dbReference type="GO" id="GO:0008270">
    <property type="term" value="F:zinc ion binding"/>
    <property type="evidence" value="ECO:0007669"/>
    <property type="project" value="UniProtKB-KW"/>
</dbReference>
<dbReference type="GO" id="GO:0005634">
    <property type="term" value="C:nucleus"/>
    <property type="evidence" value="ECO:0007669"/>
    <property type="project" value="UniProtKB-SubCell"/>
</dbReference>
<sequence length="185" mass="22203">MSEEEIVPKDDLVADKTEIPEESEEEVLSESEFIAVKTEIPSSSEGEEWSEPLRRVRTKNRCTYENCGQVFRRGTHLDRHVYQVHTGIKKHACTYEGCDKRYIILTHLQRHIKTFHEKEHENHVKRLQCTVPSCERYLNTRTSLIRHIRQFHENPKIYSCEECEYTSRHKLQFQRHVQKQHRTEE</sequence>
<name>A0A7R8YZ32_HERIL</name>
<feature type="domain" description="C2H2-type" evidence="10">
    <location>
        <begin position="127"/>
        <end position="157"/>
    </location>
</feature>
<feature type="region of interest" description="Disordered" evidence="9">
    <location>
        <begin position="1"/>
        <end position="30"/>
    </location>
</feature>
<evidence type="ECO:0000256" key="8">
    <source>
        <dbReference type="PROSITE-ProRule" id="PRU00042"/>
    </source>
</evidence>
<evidence type="ECO:0000256" key="6">
    <source>
        <dbReference type="ARBA" id="ARBA00023163"/>
    </source>
</evidence>
<dbReference type="InterPro" id="IPR051061">
    <property type="entry name" value="Zinc_finger_trans_reg"/>
</dbReference>
<dbReference type="OrthoDB" id="2687452at2759"/>
<keyword evidence="2" id="KW-0479">Metal-binding</keyword>
<dbReference type="PANTHER" id="PTHR46179:SF13">
    <property type="entry name" value="C2H2-TYPE DOMAIN-CONTAINING PROTEIN"/>
    <property type="match status" value="1"/>
</dbReference>
<dbReference type="SMART" id="SM00355">
    <property type="entry name" value="ZnF_C2H2"/>
    <property type="match status" value="4"/>
</dbReference>
<evidence type="ECO:0000256" key="3">
    <source>
        <dbReference type="ARBA" id="ARBA00022771"/>
    </source>
</evidence>
<protein>
    <recommendedName>
        <fullName evidence="10">C2H2-type domain-containing protein</fullName>
    </recommendedName>
</protein>
<gene>
    <name evidence="11" type="ORF">HERILL_LOCUS13244</name>
</gene>
<organism evidence="11 12">
    <name type="scientific">Hermetia illucens</name>
    <name type="common">Black soldier fly</name>
    <dbReference type="NCBI Taxonomy" id="343691"/>
    <lineage>
        <taxon>Eukaryota</taxon>
        <taxon>Metazoa</taxon>
        <taxon>Ecdysozoa</taxon>
        <taxon>Arthropoda</taxon>
        <taxon>Hexapoda</taxon>
        <taxon>Insecta</taxon>
        <taxon>Pterygota</taxon>
        <taxon>Neoptera</taxon>
        <taxon>Endopterygota</taxon>
        <taxon>Diptera</taxon>
        <taxon>Brachycera</taxon>
        <taxon>Stratiomyomorpha</taxon>
        <taxon>Stratiomyidae</taxon>
        <taxon>Hermetiinae</taxon>
        <taxon>Hermetia</taxon>
    </lineage>
</organism>